<evidence type="ECO:0000313" key="2">
    <source>
        <dbReference type="Proteomes" id="UP000564385"/>
    </source>
</evidence>
<organism evidence="1 2">
    <name type="scientific">Tunturiibacter lichenicola</name>
    <dbReference type="NCBI Taxonomy" id="2051959"/>
    <lineage>
        <taxon>Bacteria</taxon>
        <taxon>Pseudomonadati</taxon>
        <taxon>Acidobacteriota</taxon>
        <taxon>Terriglobia</taxon>
        <taxon>Terriglobales</taxon>
        <taxon>Acidobacteriaceae</taxon>
        <taxon>Tunturiibacter</taxon>
    </lineage>
</organism>
<evidence type="ECO:0000313" key="1">
    <source>
        <dbReference type="EMBL" id="NYF88114.1"/>
    </source>
</evidence>
<reference evidence="1 2" key="1">
    <citation type="submission" date="2020-07" db="EMBL/GenBank/DDBJ databases">
        <title>Genomic Encyclopedia of Type Strains, Phase IV (KMG-V): Genome sequencing to study the core and pangenomes of soil and plant-associated prokaryotes.</title>
        <authorList>
            <person name="Whitman W."/>
        </authorList>
    </citation>
    <scope>NUCLEOTIDE SEQUENCE [LARGE SCALE GENOMIC DNA]</scope>
    <source>
        <strain evidence="1 2">M8UP22</strain>
    </source>
</reference>
<comment type="caution">
    <text evidence="1">The sequence shown here is derived from an EMBL/GenBank/DDBJ whole genome shotgun (WGS) entry which is preliminary data.</text>
</comment>
<name>A0A852VCC1_9BACT</name>
<protein>
    <submittedName>
        <fullName evidence="1">Uncharacterized protein</fullName>
    </submittedName>
</protein>
<dbReference type="EMBL" id="JACCCU010000001">
    <property type="protein sequence ID" value="NYF88114.1"/>
    <property type="molecule type" value="Genomic_DNA"/>
</dbReference>
<sequence>MNEQIDLTQQLPFSPLDLNKGLQTAEGVVVPIAADRMYQFAALTAGLFLLFTLL</sequence>
<proteinExistence type="predicted"/>
<dbReference type="Proteomes" id="UP000564385">
    <property type="component" value="Unassembled WGS sequence"/>
</dbReference>
<dbReference type="AlphaFoldDB" id="A0A852VCC1"/>
<accession>A0A852VCC1</accession>
<gene>
    <name evidence="1" type="ORF">HDF08_000181</name>
</gene>